<accession>A0A0C9RVN8</accession>
<evidence type="ECO:0000313" key="2">
    <source>
        <dbReference type="EMBL" id="JAG91571.1"/>
    </source>
</evidence>
<dbReference type="EMBL" id="GBZX01001169">
    <property type="protein sequence ID" value="JAG91571.1"/>
    <property type="molecule type" value="mRNA"/>
</dbReference>
<name>A0A0C9RVN8_AMBAM</name>
<feature type="chain" id="PRO_5002212487" evidence="1">
    <location>
        <begin position="25"/>
        <end position="90"/>
    </location>
</feature>
<dbReference type="Gene3D" id="2.10.80.10">
    <property type="entry name" value="Lipase, subunit A"/>
    <property type="match status" value="1"/>
</dbReference>
<organism evidence="2">
    <name type="scientific">Amblyomma americanum</name>
    <name type="common">Lone star tick</name>
    <dbReference type="NCBI Taxonomy" id="6943"/>
    <lineage>
        <taxon>Eukaryota</taxon>
        <taxon>Metazoa</taxon>
        <taxon>Ecdysozoa</taxon>
        <taxon>Arthropoda</taxon>
        <taxon>Chelicerata</taxon>
        <taxon>Arachnida</taxon>
        <taxon>Acari</taxon>
        <taxon>Parasitiformes</taxon>
        <taxon>Ixodida</taxon>
        <taxon>Ixodoidea</taxon>
        <taxon>Ixodidae</taxon>
        <taxon>Amblyomminae</taxon>
        <taxon>Amblyomma</taxon>
    </lineage>
</organism>
<feature type="signal peptide" evidence="1">
    <location>
        <begin position="1"/>
        <end position="24"/>
    </location>
</feature>
<feature type="non-terminal residue" evidence="2">
    <location>
        <position position="90"/>
    </location>
</feature>
<evidence type="ECO:0000256" key="1">
    <source>
        <dbReference type="SAM" id="SignalP"/>
    </source>
</evidence>
<dbReference type="AlphaFoldDB" id="A0A0C9RVN8"/>
<protein>
    <submittedName>
        <fullName evidence="2">Putative secreted protein</fullName>
    </submittedName>
</protein>
<proteinExistence type="evidence at transcript level"/>
<reference evidence="2" key="1">
    <citation type="journal article" date="2015" name="PLoS ONE">
        <title>An Insight into the Sialome of the Lone Star Tick, Amblyomma americanum, with a Glimpse on Its Time Dependent Gene Expression.</title>
        <authorList>
            <person name="Karim S."/>
            <person name="Ribeiro J.M."/>
        </authorList>
    </citation>
    <scope>NUCLEOTIDE SEQUENCE</scope>
    <source>
        <tissue evidence="2">Salivary gland</tissue>
    </source>
</reference>
<sequence length="90" mass="9270">MHLASLVFAANLLIFTAVISHSAAEEDEDGFIDYAPPGGCSSSADCDGEQCCALDGSGTSCRPLAEIGQYCSGAKTTNSDDPPVHCPCKK</sequence>
<keyword evidence="1" id="KW-0732">Signal</keyword>